<proteinExistence type="predicted"/>
<organism evidence="1 2">
    <name type="scientific">Helicostylum pulchrum</name>
    <dbReference type="NCBI Taxonomy" id="562976"/>
    <lineage>
        <taxon>Eukaryota</taxon>
        <taxon>Fungi</taxon>
        <taxon>Fungi incertae sedis</taxon>
        <taxon>Mucoromycota</taxon>
        <taxon>Mucoromycotina</taxon>
        <taxon>Mucoromycetes</taxon>
        <taxon>Mucorales</taxon>
        <taxon>Mucorineae</taxon>
        <taxon>Mucoraceae</taxon>
        <taxon>Helicostylum</taxon>
    </lineage>
</organism>
<keyword evidence="2" id="KW-1185">Reference proteome</keyword>
<accession>A0ABP9YCY6</accession>
<protein>
    <submittedName>
        <fullName evidence="1">Uncharacterized protein</fullName>
    </submittedName>
</protein>
<name>A0ABP9YCY6_9FUNG</name>
<reference evidence="1 2" key="1">
    <citation type="submission" date="2024-04" db="EMBL/GenBank/DDBJ databases">
        <title>genome sequences of Mucor flavus KT1a and Helicostylum pulchrum KT1b strains isolation_sourced from the surface of a dry-aged beef.</title>
        <authorList>
            <person name="Toyotome T."/>
            <person name="Hosono M."/>
            <person name="Torimaru M."/>
            <person name="Fukuda K."/>
            <person name="Mikami N."/>
        </authorList>
    </citation>
    <scope>NUCLEOTIDE SEQUENCE [LARGE SCALE GENOMIC DNA]</scope>
    <source>
        <strain evidence="1 2">KT1b</strain>
    </source>
</reference>
<comment type="caution">
    <text evidence="1">The sequence shown here is derived from an EMBL/GenBank/DDBJ whole genome shotgun (WGS) entry which is preliminary data.</text>
</comment>
<dbReference type="EMBL" id="BAABUJ010000035">
    <property type="protein sequence ID" value="GAA5804458.1"/>
    <property type="molecule type" value="Genomic_DNA"/>
</dbReference>
<dbReference type="Proteomes" id="UP001476247">
    <property type="component" value="Unassembled WGS sequence"/>
</dbReference>
<sequence length="80" mass="8901">MSSSDRSLPDGHNRLLRNLGITNKDVESVYVPKGYGWCGYNTVAYMILKNKRMSDVAGRFTMGTTISRFETNVVSPSPPD</sequence>
<gene>
    <name evidence="1" type="ORF">HPULCUR_009951</name>
</gene>
<evidence type="ECO:0000313" key="2">
    <source>
        <dbReference type="Proteomes" id="UP001476247"/>
    </source>
</evidence>
<evidence type="ECO:0000313" key="1">
    <source>
        <dbReference type="EMBL" id="GAA5804458.1"/>
    </source>
</evidence>